<dbReference type="OrthoDB" id="370884at2759"/>
<dbReference type="Pfam" id="PF08766">
    <property type="entry name" value="DEK_C"/>
    <property type="match status" value="1"/>
</dbReference>
<gene>
    <name evidence="2" type="ORF">THASP1DRAFT_2853</name>
</gene>
<dbReference type="Proteomes" id="UP000271241">
    <property type="component" value="Unassembled WGS sequence"/>
</dbReference>
<feature type="non-terminal residue" evidence="2">
    <location>
        <position position="171"/>
    </location>
</feature>
<proteinExistence type="predicted"/>
<evidence type="ECO:0000313" key="3">
    <source>
        <dbReference type="Proteomes" id="UP000271241"/>
    </source>
</evidence>
<name>A0A4P9XH24_9FUNG</name>
<feature type="domain" description="DEK-C" evidence="1">
    <location>
        <begin position="117"/>
        <end position="171"/>
    </location>
</feature>
<reference evidence="3" key="1">
    <citation type="journal article" date="2018" name="Nat. Microbiol.">
        <title>Leveraging single-cell genomics to expand the fungal tree of life.</title>
        <authorList>
            <person name="Ahrendt S.R."/>
            <person name="Quandt C.A."/>
            <person name="Ciobanu D."/>
            <person name="Clum A."/>
            <person name="Salamov A."/>
            <person name="Andreopoulos B."/>
            <person name="Cheng J.F."/>
            <person name="Woyke T."/>
            <person name="Pelin A."/>
            <person name="Henrissat B."/>
            <person name="Reynolds N.K."/>
            <person name="Benny G.L."/>
            <person name="Smith M.E."/>
            <person name="James T.Y."/>
            <person name="Grigoriev I.V."/>
        </authorList>
    </citation>
    <scope>NUCLEOTIDE SEQUENCE [LARGE SCALE GENOMIC DNA]</scope>
    <source>
        <strain evidence="3">RSA 1356</strain>
    </source>
</reference>
<dbReference type="InterPro" id="IPR014876">
    <property type="entry name" value="DEK_C"/>
</dbReference>
<keyword evidence="3" id="KW-1185">Reference proteome</keyword>
<dbReference type="STRING" id="78915.A0A4P9XH24"/>
<organism evidence="2 3">
    <name type="scientific">Thamnocephalis sphaerospora</name>
    <dbReference type="NCBI Taxonomy" id="78915"/>
    <lineage>
        <taxon>Eukaryota</taxon>
        <taxon>Fungi</taxon>
        <taxon>Fungi incertae sedis</taxon>
        <taxon>Zoopagomycota</taxon>
        <taxon>Zoopagomycotina</taxon>
        <taxon>Zoopagomycetes</taxon>
        <taxon>Zoopagales</taxon>
        <taxon>Sigmoideomycetaceae</taxon>
        <taxon>Thamnocephalis</taxon>
    </lineage>
</organism>
<accession>A0A4P9XH24</accession>
<dbReference type="PROSITE" id="PS51998">
    <property type="entry name" value="DEK_C"/>
    <property type="match status" value="1"/>
</dbReference>
<feature type="non-terminal residue" evidence="2">
    <location>
        <position position="1"/>
    </location>
</feature>
<dbReference type="AlphaFoldDB" id="A0A4P9XH24"/>
<evidence type="ECO:0000313" key="2">
    <source>
        <dbReference type="EMBL" id="RKP04956.1"/>
    </source>
</evidence>
<evidence type="ECO:0000259" key="1">
    <source>
        <dbReference type="PROSITE" id="PS51998"/>
    </source>
</evidence>
<dbReference type="SUPFAM" id="SSF109715">
    <property type="entry name" value="DEK C-terminal domain"/>
    <property type="match status" value="1"/>
</dbReference>
<protein>
    <submittedName>
        <fullName evidence="2">DEK C terminal domain-containing protein</fullName>
    </submittedName>
</protein>
<dbReference type="EMBL" id="KZ993349">
    <property type="protein sequence ID" value="RKP04956.1"/>
    <property type="molecule type" value="Genomic_DNA"/>
</dbReference>
<dbReference type="Gene3D" id="1.10.10.60">
    <property type="entry name" value="Homeodomain-like"/>
    <property type="match status" value="1"/>
</dbReference>
<sequence length="171" mass="18828">VAATEEEKFDPRSIPRKTWSEYEQELWEVGSQRSHESRATMRTHQSRVSFHSQRSHAASVYAGTVCASGSEYGMLADGVPSLGMVMPTTSSVYGGSVIMSGPNLYPTAIPGALPGGIPSDEDILNEIRRILSEADLMQVTKKQVRDELATVFGVDMEARKDYINQCIELML</sequence>